<gene>
    <name evidence="10" type="ORF">J21TS3_48880</name>
</gene>
<comment type="catalytic activity">
    <reaction evidence="8">
        <text>a 2'-deoxycytidine in DNA + S-adenosyl-L-methionine = an N(4)-methyl-2'-deoxycytidine in DNA + S-adenosyl-L-homocysteine + H(+)</text>
        <dbReference type="Rhea" id="RHEA:16857"/>
        <dbReference type="Rhea" id="RHEA-COMP:11369"/>
        <dbReference type="Rhea" id="RHEA-COMP:13674"/>
        <dbReference type="ChEBI" id="CHEBI:15378"/>
        <dbReference type="ChEBI" id="CHEBI:57856"/>
        <dbReference type="ChEBI" id="CHEBI:59789"/>
        <dbReference type="ChEBI" id="CHEBI:85452"/>
        <dbReference type="ChEBI" id="CHEBI:137933"/>
        <dbReference type="EC" id="2.1.1.113"/>
    </reaction>
</comment>
<sequence length="436" mass="50174">MDYPHKNLVSFRSPKRKSASKNTHNWYSYYAGYSAEFVEDVLNYLQLPLGASILDPWNGSGTTTHIVEKEGYNAIGFDINPVMPIIANSRRVDNFENIEIHAEKITKQAKRYRSKFIPSGDPLLVWLCDKNVITIRKIERAIQQSLLQQSQYSYAKSADLLKKVLAQPLLAFFYVALFQTVKELLRTFKTSNPTWIKQPEDDNQKVRVDDVRIFEYFGKYVDLMIESSKAFENTHTKSSVLLDIASSQNIPLSESCIDAVITSPPYCTRIDYVIATRLELAVLGIGNGKEFEELRTRMIGTTKITREVSGNTVIWGNTANEFLNRVKNHPSKASQSYYLKHYIQYFHNMFLSLVEINRVLKKKGRVIIVIQDSYYKDVHLDLAQVIVEMGETLGWKLIHQESYYQSQTLAGINKSKLKYRKNSSATEEALIFRKED</sequence>
<keyword evidence="6" id="KW-0680">Restriction system</keyword>
<comment type="caution">
    <text evidence="10">The sequence shown here is derived from an EMBL/GenBank/DDBJ whole genome shotgun (WGS) entry which is preliminary data.</text>
</comment>
<name>A0ABQ4M3K0_9BACL</name>
<evidence type="ECO:0000256" key="4">
    <source>
        <dbReference type="ARBA" id="ARBA00022679"/>
    </source>
</evidence>
<organism evidence="10 11">
    <name type="scientific">Paenibacillus cookii</name>
    <dbReference type="NCBI Taxonomy" id="157839"/>
    <lineage>
        <taxon>Bacteria</taxon>
        <taxon>Bacillati</taxon>
        <taxon>Bacillota</taxon>
        <taxon>Bacilli</taxon>
        <taxon>Bacillales</taxon>
        <taxon>Paenibacillaceae</taxon>
        <taxon>Paenibacillus</taxon>
    </lineage>
</organism>
<evidence type="ECO:0000256" key="5">
    <source>
        <dbReference type="ARBA" id="ARBA00022691"/>
    </source>
</evidence>
<dbReference type="RefSeq" id="WP_212952603.1">
    <property type="nucleotide sequence ID" value="NZ_BORW01000045.1"/>
</dbReference>
<evidence type="ECO:0000256" key="1">
    <source>
        <dbReference type="ARBA" id="ARBA00010203"/>
    </source>
</evidence>
<evidence type="ECO:0000256" key="6">
    <source>
        <dbReference type="ARBA" id="ARBA00022747"/>
    </source>
</evidence>
<dbReference type="EC" id="2.1.1.113" evidence="2"/>
<dbReference type="InterPro" id="IPR002941">
    <property type="entry name" value="DNA_methylase_N4/N6"/>
</dbReference>
<dbReference type="PROSITE" id="PS00093">
    <property type="entry name" value="N4_MTASE"/>
    <property type="match status" value="1"/>
</dbReference>
<evidence type="ECO:0000256" key="3">
    <source>
        <dbReference type="ARBA" id="ARBA00022603"/>
    </source>
</evidence>
<evidence type="ECO:0000313" key="10">
    <source>
        <dbReference type="EMBL" id="GIO70067.1"/>
    </source>
</evidence>
<protein>
    <recommendedName>
        <fullName evidence="2">site-specific DNA-methyltransferase (cytosine-N(4)-specific)</fullName>
        <ecNumber evidence="2">2.1.1.113</ecNumber>
    </recommendedName>
</protein>
<keyword evidence="3" id="KW-0489">Methyltransferase</keyword>
<dbReference type="EMBL" id="BORW01000045">
    <property type="protein sequence ID" value="GIO70067.1"/>
    <property type="molecule type" value="Genomic_DNA"/>
</dbReference>
<reference evidence="10 11" key="1">
    <citation type="submission" date="2021-03" db="EMBL/GenBank/DDBJ databases">
        <title>Antimicrobial resistance genes in bacteria isolated from Japanese honey, and their potential for conferring macrolide and lincosamide resistance in the American foulbrood pathogen Paenibacillus larvae.</title>
        <authorList>
            <person name="Okamoto M."/>
            <person name="Kumagai M."/>
            <person name="Kanamori H."/>
            <person name="Takamatsu D."/>
        </authorList>
    </citation>
    <scope>NUCLEOTIDE SEQUENCE [LARGE SCALE GENOMIC DNA]</scope>
    <source>
        <strain evidence="10 11">J21TS3</strain>
    </source>
</reference>
<evidence type="ECO:0000259" key="9">
    <source>
        <dbReference type="Pfam" id="PF01555"/>
    </source>
</evidence>
<dbReference type="Proteomes" id="UP000680638">
    <property type="component" value="Unassembled WGS sequence"/>
</dbReference>
<dbReference type="Gene3D" id="3.40.50.150">
    <property type="entry name" value="Vaccinia Virus protein VP39"/>
    <property type="match status" value="2"/>
</dbReference>
<proteinExistence type="inferred from homology"/>
<evidence type="ECO:0000256" key="7">
    <source>
        <dbReference type="ARBA" id="ARBA00023125"/>
    </source>
</evidence>
<keyword evidence="5" id="KW-0949">S-adenosyl-L-methionine</keyword>
<keyword evidence="7" id="KW-0238">DNA-binding</keyword>
<keyword evidence="11" id="KW-1185">Reference proteome</keyword>
<evidence type="ECO:0000313" key="11">
    <source>
        <dbReference type="Proteomes" id="UP000680638"/>
    </source>
</evidence>
<comment type="similarity">
    <text evidence="1">Belongs to the N(4)/N(6)-methyltransferase family. N(4) subfamily.</text>
</comment>
<dbReference type="Pfam" id="PF01555">
    <property type="entry name" value="N6_N4_Mtase"/>
    <property type="match status" value="1"/>
</dbReference>
<dbReference type="InterPro" id="IPR017985">
    <property type="entry name" value="MeTrfase_CN4_CS"/>
</dbReference>
<keyword evidence="4" id="KW-0808">Transferase</keyword>
<accession>A0ABQ4M3K0</accession>
<dbReference type="SUPFAM" id="SSF53335">
    <property type="entry name" value="S-adenosyl-L-methionine-dependent methyltransferases"/>
    <property type="match status" value="2"/>
</dbReference>
<evidence type="ECO:0000256" key="8">
    <source>
        <dbReference type="ARBA" id="ARBA00049120"/>
    </source>
</evidence>
<evidence type="ECO:0000256" key="2">
    <source>
        <dbReference type="ARBA" id="ARBA00012185"/>
    </source>
</evidence>
<feature type="domain" description="DNA methylase N-4/N-6" evidence="9">
    <location>
        <begin position="21"/>
        <end position="81"/>
    </location>
</feature>
<dbReference type="InterPro" id="IPR029063">
    <property type="entry name" value="SAM-dependent_MTases_sf"/>
</dbReference>